<sequence>MPLPPGFGSPPPGFPPISGMMPRPPFPGAFGFPPKPPREPPCTIPNKTLYINNLNEKIKIADMKKALEAIFKNYGEILGVYARGSLQMRGQAFVAFSDQEAATKALQEVQGFVLFDKPMLIQYARCHSDVVVDREGEDLDKHVEHRKEEKAKREKELAEKFGAMHPGAGGPAGPHPSAFVVPEVPNQILFLENIPVQVQQDDTIEKEFSKFPGLKEVRKVPGKPSIAFVEFETEAQASAAKSTLGGLWPVVPDAEPVKITFAKR</sequence>
<reference evidence="1" key="1">
    <citation type="submission" date="2022-06" db="EMBL/GenBank/DDBJ databases">
        <title>Phylogenomic reconstructions and comparative analyses of Kickxellomycotina fungi.</title>
        <authorList>
            <person name="Reynolds N.K."/>
            <person name="Stajich J.E."/>
            <person name="Barry K."/>
            <person name="Grigoriev I.V."/>
            <person name="Crous P."/>
            <person name="Smith M.E."/>
        </authorList>
    </citation>
    <scope>NUCLEOTIDE SEQUENCE</scope>
    <source>
        <strain evidence="1">RSA 2271</strain>
    </source>
</reference>
<name>A0ACC1HEU2_9FUNG</name>
<organism evidence="1 2">
    <name type="scientific">Spiromyces aspiralis</name>
    <dbReference type="NCBI Taxonomy" id="68401"/>
    <lineage>
        <taxon>Eukaryota</taxon>
        <taxon>Fungi</taxon>
        <taxon>Fungi incertae sedis</taxon>
        <taxon>Zoopagomycota</taxon>
        <taxon>Kickxellomycotina</taxon>
        <taxon>Kickxellomycetes</taxon>
        <taxon>Kickxellales</taxon>
        <taxon>Kickxellaceae</taxon>
        <taxon>Spiromyces</taxon>
    </lineage>
</organism>
<evidence type="ECO:0000313" key="2">
    <source>
        <dbReference type="Proteomes" id="UP001145114"/>
    </source>
</evidence>
<proteinExistence type="predicted"/>
<comment type="caution">
    <text evidence="1">The sequence shown here is derived from an EMBL/GenBank/DDBJ whole genome shotgun (WGS) entry which is preliminary data.</text>
</comment>
<keyword evidence="2" id="KW-1185">Reference proteome</keyword>
<evidence type="ECO:0000313" key="1">
    <source>
        <dbReference type="EMBL" id="KAJ1674520.1"/>
    </source>
</evidence>
<gene>
    <name evidence="1" type="ORF">EV182_003114</name>
</gene>
<dbReference type="EMBL" id="JAMZIH010005901">
    <property type="protein sequence ID" value="KAJ1674520.1"/>
    <property type="molecule type" value="Genomic_DNA"/>
</dbReference>
<accession>A0ACC1HEU2</accession>
<protein>
    <submittedName>
        <fullName evidence="1">Uncharacterized protein</fullName>
    </submittedName>
</protein>
<dbReference type="Proteomes" id="UP001145114">
    <property type="component" value="Unassembled WGS sequence"/>
</dbReference>